<dbReference type="Proteomes" id="UP000215506">
    <property type="component" value="Unassembled WGS sequence"/>
</dbReference>
<proteinExistence type="inferred from homology"/>
<dbReference type="GO" id="GO:0006183">
    <property type="term" value="P:GTP biosynthetic process"/>
    <property type="evidence" value="ECO:0007669"/>
    <property type="project" value="InterPro"/>
</dbReference>
<keyword evidence="5 10" id="KW-0418">Kinase</keyword>
<dbReference type="InterPro" id="IPR001564">
    <property type="entry name" value="Nucleoside_diP_kinase"/>
</dbReference>
<dbReference type="EC" id="2.7.4.6" evidence="3"/>
<comment type="similarity">
    <text evidence="2 7 8">Belongs to the NDK family.</text>
</comment>
<dbReference type="EMBL" id="NGAF01000001">
    <property type="protein sequence ID" value="OXR47103.1"/>
    <property type="molecule type" value="Genomic_DNA"/>
</dbReference>
<feature type="domain" description="Nucleoside diphosphate kinase-like" evidence="9">
    <location>
        <begin position="3"/>
        <end position="177"/>
    </location>
</feature>
<evidence type="ECO:0000256" key="3">
    <source>
        <dbReference type="ARBA" id="ARBA00012966"/>
    </source>
</evidence>
<keyword evidence="4 10" id="KW-0808">Transferase</keyword>
<evidence type="ECO:0000256" key="6">
    <source>
        <dbReference type="ARBA" id="ARBA00023080"/>
    </source>
</evidence>
<keyword evidence="11" id="KW-1185">Reference proteome</keyword>
<dbReference type="Gene3D" id="3.30.70.141">
    <property type="entry name" value="Nucleoside diphosphate kinase-like domain"/>
    <property type="match status" value="1"/>
</dbReference>
<comment type="cofactor">
    <cofactor evidence="1">
        <name>Mg(2+)</name>
        <dbReference type="ChEBI" id="CHEBI:18420"/>
    </cofactor>
</comment>
<dbReference type="SUPFAM" id="SSF54919">
    <property type="entry name" value="Nucleoside diphosphate kinase, NDK"/>
    <property type="match status" value="1"/>
</dbReference>
<evidence type="ECO:0000256" key="8">
    <source>
        <dbReference type="RuleBase" id="RU004011"/>
    </source>
</evidence>
<dbReference type="AlphaFoldDB" id="A0A231HDQ9"/>
<dbReference type="SMART" id="SM00562">
    <property type="entry name" value="NDK"/>
    <property type="match status" value="1"/>
</dbReference>
<evidence type="ECO:0000259" key="9">
    <source>
        <dbReference type="SMART" id="SM00562"/>
    </source>
</evidence>
<keyword evidence="6" id="KW-0546">Nucleotide metabolism</keyword>
<sequence length="178" mass="19054">MTSERTLVLIKPDGFARGISGEIISRFEKAGLGLSAAWIGTASREKADAHYTVTAEWLQMVGERALEDCSRRGGDPIKDYGSNDPIEVGRGIKAGLTDYLVSGPLFAMIVEGRNAVRAVRGMIGSTFPLEAAAGSIRSLYSTDSSELASSEGRPVQNVIHASGNLEEAEVECKLWFGM</sequence>
<organism evidence="10 11">
    <name type="scientific">Nocardia cerradoensis</name>
    <dbReference type="NCBI Taxonomy" id="85688"/>
    <lineage>
        <taxon>Bacteria</taxon>
        <taxon>Bacillati</taxon>
        <taxon>Actinomycetota</taxon>
        <taxon>Actinomycetes</taxon>
        <taxon>Mycobacteriales</taxon>
        <taxon>Nocardiaceae</taxon>
        <taxon>Nocardia</taxon>
    </lineage>
</organism>
<dbReference type="PANTHER" id="PTHR11349">
    <property type="entry name" value="NUCLEOSIDE DIPHOSPHATE KINASE"/>
    <property type="match status" value="1"/>
</dbReference>
<gene>
    <name evidence="10" type="primary">ndk_1</name>
    <name evidence="10" type="ORF">B7C42_00225</name>
</gene>
<dbReference type="PROSITE" id="PS51374">
    <property type="entry name" value="NDPK_LIKE"/>
    <property type="match status" value="1"/>
</dbReference>
<evidence type="ECO:0000256" key="1">
    <source>
        <dbReference type="ARBA" id="ARBA00001946"/>
    </source>
</evidence>
<evidence type="ECO:0000256" key="7">
    <source>
        <dbReference type="PROSITE-ProRule" id="PRU00706"/>
    </source>
</evidence>
<evidence type="ECO:0000256" key="4">
    <source>
        <dbReference type="ARBA" id="ARBA00022679"/>
    </source>
</evidence>
<dbReference type="Pfam" id="PF00334">
    <property type="entry name" value="NDK"/>
    <property type="match status" value="2"/>
</dbReference>
<evidence type="ECO:0000313" key="11">
    <source>
        <dbReference type="Proteomes" id="UP000215506"/>
    </source>
</evidence>
<dbReference type="InterPro" id="IPR036850">
    <property type="entry name" value="NDK-like_dom_sf"/>
</dbReference>
<dbReference type="GO" id="GO:0006241">
    <property type="term" value="P:CTP biosynthetic process"/>
    <property type="evidence" value="ECO:0007669"/>
    <property type="project" value="InterPro"/>
</dbReference>
<dbReference type="GO" id="GO:0006228">
    <property type="term" value="P:UTP biosynthetic process"/>
    <property type="evidence" value="ECO:0007669"/>
    <property type="project" value="InterPro"/>
</dbReference>
<accession>A0A231HDQ9</accession>
<comment type="caution">
    <text evidence="7">Lacks conserved residue(s) required for the propagation of feature annotation.</text>
</comment>
<dbReference type="InterPro" id="IPR034907">
    <property type="entry name" value="NDK-like_dom"/>
</dbReference>
<dbReference type="GO" id="GO:0004550">
    <property type="term" value="F:nucleoside diphosphate kinase activity"/>
    <property type="evidence" value="ECO:0007669"/>
    <property type="project" value="UniProtKB-EC"/>
</dbReference>
<reference evidence="10 11" key="1">
    <citation type="submission" date="2017-07" db="EMBL/GenBank/DDBJ databases">
        <title>First draft Genome Sequence of Nocardia cerradoensis isolated from human infection.</title>
        <authorList>
            <person name="Carrasco G."/>
        </authorList>
    </citation>
    <scope>NUCLEOTIDE SEQUENCE [LARGE SCALE GENOMIC DNA]</scope>
    <source>
        <strain evidence="10 11">CNM20130759</strain>
    </source>
</reference>
<dbReference type="PRINTS" id="PR01243">
    <property type="entry name" value="NUCDPKINASE"/>
</dbReference>
<evidence type="ECO:0000256" key="5">
    <source>
        <dbReference type="ARBA" id="ARBA00022777"/>
    </source>
</evidence>
<evidence type="ECO:0000256" key="2">
    <source>
        <dbReference type="ARBA" id="ARBA00008142"/>
    </source>
</evidence>
<comment type="caution">
    <text evidence="10">The sequence shown here is derived from an EMBL/GenBank/DDBJ whole genome shotgun (WGS) entry which is preliminary data.</text>
</comment>
<name>A0A231HDQ9_9NOCA</name>
<evidence type="ECO:0000313" key="10">
    <source>
        <dbReference type="EMBL" id="OXR47103.1"/>
    </source>
</evidence>
<dbReference type="RefSeq" id="WP_094024103.1">
    <property type="nucleotide sequence ID" value="NZ_NGAF01000001.1"/>
</dbReference>
<protein>
    <recommendedName>
        <fullName evidence="3">nucleoside-diphosphate kinase</fullName>
        <ecNumber evidence="3">2.7.4.6</ecNumber>
    </recommendedName>
</protein>